<sequence length="267" mass="30350">MWPSKSVEKKLPEDFDSLAKMLVRGTYKQIATAAWKNEKLRKEFIQLMEKEINRECTQLCSKKNPSILRMTSKESILTLTFEKLSGKLSKRAPLFHSLLVAACTNPRSKATEPQNEFASVAMAGAVCLRSRSKFMIAAQLLITIFLYHANWLAMLARLYPLRLVTSHTFLYKKLDEYGADHDKEVLDRVAAQGSTTGTKSLKIVFDNIDYNQKVHYMTEQHQNVDHYYVTYMSVENRVSGNHLSDELPTGGVMKMENGKCIPSSADN</sequence>
<reference evidence="1" key="1">
    <citation type="submission" date="2020-04" db="EMBL/GenBank/DDBJ databases">
        <authorList>
            <person name="Alioto T."/>
            <person name="Alioto T."/>
            <person name="Gomez Garrido J."/>
        </authorList>
    </citation>
    <scope>NUCLEOTIDE SEQUENCE</scope>
    <source>
        <strain evidence="1">A484AB</strain>
    </source>
</reference>
<proteinExistence type="predicted"/>
<accession>A0A7D9JGY2</accession>
<feature type="non-terminal residue" evidence="1">
    <location>
        <position position="1"/>
    </location>
</feature>
<dbReference type="Proteomes" id="UP001152795">
    <property type="component" value="Unassembled WGS sequence"/>
</dbReference>
<dbReference type="OrthoDB" id="5987117at2759"/>
<evidence type="ECO:0000313" key="1">
    <source>
        <dbReference type="EMBL" id="CAB4029521.1"/>
    </source>
</evidence>
<name>A0A7D9JGY2_PARCT</name>
<dbReference type="EMBL" id="CACRXK020016227">
    <property type="protein sequence ID" value="CAB4029521.1"/>
    <property type="molecule type" value="Genomic_DNA"/>
</dbReference>
<protein>
    <submittedName>
        <fullName evidence="1">Uncharacterized protein</fullName>
    </submittedName>
</protein>
<dbReference type="AlphaFoldDB" id="A0A7D9JGY2"/>
<evidence type="ECO:0000313" key="2">
    <source>
        <dbReference type="Proteomes" id="UP001152795"/>
    </source>
</evidence>
<keyword evidence="2" id="KW-1185">Reference proteome</keyword>
<gene>
    <name evidence="1" type="ORF">PACLA_8A015638</name>
</gene>
<comment type="caution">
    <text evidence="1">The sequence shown here is derived from an EMBL/GenBank/DDBJ whole genome shotgun (WGS) entry which is preliminary data.</text>
</comment>
<organism evidence="1 2">
    <name type="scientific">Paramuricea clavata</name>
    <name type="common">Red gorgonian</name>
    <name type="synonym">Violescent sea-whip</name>
    <dbReference type="NCBI Taxonomy" id="317549"/>
    <lineage>
        <taxon>Eukaryota</taxon>
        <taxon>Metazoa</taxon>
        <taxon>Cnidaria</taxon>
        <taxon>Anthozoa</taxon>
        <taxon>Octocorallia</taxon>
        <taxon>Malacalcyonacea</taxon>
        <taxon>Plexauridae</taxon>
        <taxon>Paramuricea</taxon>
    </lineage>
</organism>